<dbReference type="InterPro" id="IPR002347">
    <property type="entry name" value="SDR_fam"/>
</dbReference>
<comment type="caution">
    <text evidence="3">The sequence shown here is derived from an EMBL/GenBank/DDBJ whole genome shotgun (WGS) entry which is preliminary data.</text>
</comment>
<evidence type="ECO:0000313" key="4">
    <source>
        <dbReference type="Proteomes" id="UP000676325"/>
    </source>
</evidence>
<keyword evidence="4" id="KW-1185">Reference proteome</keyword>
<organism evidence="3 4">
    <name type="scientific">Actinospica acidithermotolerans</name>
    <dbReference type="NCBI Taxonomy" id="2828514"/>
    <lineage>
        <taxon>Bacteria</taxon>
        <taxon>Bacillati</taxon>
        <taxon>Actinomycetota</taxon>
        <taxon>Actinomycetes</taxon>
        <taxon>Catenulisporales</taxon>
        <taxon>Actinospicaceae</taxon>
        <taxon>Actinospica</taxon>
    </lineage>
</organism>
<dbReference type="PRINTS" id="PR00081">
    <property type="entry name" value="GDHRDH"/>
</dbReference>
<dbReference type="PANTHER" id="PTHR24321:SF8">
    <property type="entry name" value="ESTRADIOL 17-BETA-DEHYDROGENASE 8-RELATED"/>
    <property type="match status" value="1"/>
</dbReference>
<dbReference type="GO" id="GO:0016491">
    <property type="term" value="F:oxidoreductase activity"/>
    <property type="evidence" value="ECO:0007669"/>
    <property type="project" value="UniProtKB-KW"/>
</dbReference>
<protein>
    <submittedName>
        <fullName evidence="3">SDR family oxidoreductase</fullName>
    </submittedName>
</protein>
<keyword evidence="2" id="KW-0560">Oxidoreductase</keyword>
<dbReference type="AlphaFoldDB" id="A0A941EEG4"/>
<dbReference type="PRINTS" id="PR00080">
    <property type="entry name" value="SDRFAMILY"/>
</dbReference>
<dbReference type="EMBL" id="JAGSOH010000104">
    <property type="protein sequence ID" value="MBR7829877.1"/>
    <property type="molecule type" value="Genomic_DNA"/>
</dbReference>
<dbReference type="FunFam" id="3.40.50.720:FF:000084">
    <property type="entry name" value="Short-chain dehydrogenase reductase"/>
    <property type="match status" value="1"/>
</dbReference>
<sequence length="257" mass="26491">MPGRLEGKVALISGTGRGMGRAAALEFAAQGARVFGCDLNEAESAETVGLVAEAGGVMDALAPVNLNNREGAQAWVAAAVERFGGVDILYNNASALRNGPLMELTDDEWHFTIKNELDIVWYSVRAAWPHLVERGGGAIVNVASIAAKLGARFVGQVPHGSAKGGVLAMTKHLCAAGGEHNIRANAILPGLIHTPETARFVDDPDGPLPGILKKIPLGRIGRAEEVAKLAAYLASDDASFITGAEVAIDGGDGAVAA</sequence>
<evidence type="ECO:0000256" key="2">
    <source>
        <dbReference type="ARBA" id="ARBA00023002"/>
    </source>
</evidence>
<name>A0A941EEG4_9ACTN</name>
<dbReference type="RefSeq" id="WP_212521010.1">
    <property type="nucleotide sequence ID" value="NZ_JAGSOH010000104.1"/>
</dbReference>
<gene>
    <name evidence="3" type="ORF">KDK95_26465</name>
</gene>
<evidence type="ECO:0000256" key="1">
    <source>
        <dbReference type="ARBA" id="ARBA00006484"/>
    </source>
</evidence>
<dbReference type="PANTHER" id="PTHR24321">
    <property type="entry name" value="DEHYDROGENASES, SHORT CHAIN"/>
    <property type="match status" value="1"/>
</dbReference>
<dbReference type="InterPro" id="IPR036291">
    <property type="entry name" value="NAD(P)-bd_dom_sf"/>
</dbReference>
<accession>A0A941EEG4</accession>
<dbReference type="Gene3D" id="3.40.50.720">
    <property type="entry name" value="NAD(P)-binding Rossmann-like Domain"/>
    <property type="match status" value="1"/>
</dbReference>
<evidence type="ECO:0000313" key="3">
    <source>
        <dbReference type="EMBL" id="MBR7829877.1"/>
    </source>
</evidence>
<dbReference type="Proteomes" id="UP000676325">
    <property type="component" value="Unassembled WGS sequence"/>
</dbReference>
<comment type="similarity">
    <text evidence="1">Belongs to the short-chain dehydrogenases/reductases (SDR) family.</text>
</comment>
<dbReference type="Pfam" id="PF13561">
    <property type="entry name" value="adh_short_C2"/>
    <property type="match status" value="1"/>
</dbReference>
<reference evidence="3" key="1">
    <citation type="submission" date="2021-04" db="EMBL/GenBank/DDBJ databases">
        <title>Genome based classification of Actinospica acidithermotolerans sp. nov., an actinobacterium isolated from an Indonesian hot spring.</title>
        <authorList>
            <person name="Kusuma A.B."/>
            <person name="Putra K.E."/>
            <person name="Nafisah S."/>
            <person name="Loh J."/>
            <person name="Nouioui I."/>
            <person name="Goodfellow M."/>
        </authorList>
    </citation>
    <scope>NUCLEOTIDE SEQUENCE</scope>
    <source>
        <strain evidence="3">MGRD01-02</strain>
    </source>
</reference>
<proteinExistence type="inferred from homology"/>
<dbReference type="SUPFAM" id="SSF51735">
    <property type="entry name" value="NAD(P)-binding Rossmann-fold domains"/>
    <property type="match status" value="1"/>
</dbReference>